<dbReference type="AlphaFoldDB" id="A0A5C1APU2"/>
<keyword evidence="2" id="KW-0238">DNA-binding</keyword>
<evidence type="ECO:0000313" key="5">
    <source>
        <dbReference type="EMBL" id="QEL20615.1"/>
    </source>
</evidence>
<dbReference type="GO" id="GO:0003700">
    <property type="term" value="F:DNA-binding transcription factor activity"/>
    <property type="evidence" value="ECO:0007669"/>
    <property type="project" value="InterPro"/>
</dbReference>
<keyword evidence="6" id="KW-1185">Reference proteome</keyword>
<dbReference type="RefSeq" id="WP_168219451.1">
    <property type="nucleotide sequence ID" value="NZ_CP042425.1"/>
</dbReference>
<dbReference type="InterPro" id="IPR051081">
    <property type="entry name" value="HTH_MetalResp_TranReg"/>
</dbReference>
<dbReference type="EMBL" id="CP042425">
    <property type="protein sequence ID" value="QEL20615.1"/>
    <property type="molecule type" value="Genomic_DNA"/>
</dbReference>
<dbReference type="GO" id="GO:0003677">
    <property type="term" value="F:DNA binding"/>
    <property type="evidence" value="ECO:0007669"/>
    <property type="project" value="UniProtKB-KW"/>
</dbReference>
<dbReference type="PANTHER" id="PTHR33154:SF33">
    <property type="entry name" value="TRANSCRIPTIONAL REPRESSOR SDPR"/>
    <property type="match status" value="1"/>
</dbReference>
<sequence length="109" mass="11718">MSDPTPIPDRRLADQLVAVAEQLRLRIIRDLAAGPKTVGRVAELVGVPVASVSHHLLLMKRVGVLANRKVGRTVEYTFAAGVFAPPERAGELGTLNLGTWRLSIGPDET</sequence>
<dbReference type="PROSITE" id="PS50987">
    <property type="entry name" value="HTH_ARSR_2"/>
    <property type="match status" value="1"/>
</dbReference>
<feature type="domain" description="HTH arsR-type" evidence="4">
    <location>
        <begin position="4"/>
        <end position="98"/>
    </location>
</feature>
<dbReference type="Gene3D" id="1.10.10.10">
    <property type="entry name" value="Winged helix-like DNA-binding domain superfamily/Winged helix DNA-binding domain"/>
    <property type="match status" value="1"/>
</dbReference>
<name>A0A5C1APU2_9BACT</name>
<accession>A0A5C1APU2</accession>
<evidence type="ECO:0000256" key="1">
    <source>
        <dbReference type="ARBA" id="ARBA00023015"/>
    </source>
</evidence>
<dbReference type="Pfam" id="PF12840">
    <property type="entry name" value="HTH_20"/>
    <property type="match status" value="1"/>
</dbReference>
<evidence type="ECO:0000256" key="2">
    <source>
        <dbReference type="ARBA" id="ARBA00023125"/>
    </source>
</evidence>
<gene>
    <name evidence="5" type="ORF">PX52LOC_07720</name>
</gene>
<dbReference type="InterPro" id="IPR011991">
    <property type="entry name" value="ArsR-like_HTH"/>
</dbReference>
<dbReference type="SMART" id="SM00418">
    <property type="entry name" value="HTH_ARSR"/>
    <property type="match status" value="1"/>
</dbReference>
<keyword evidence="3" id="KW-0804">Transcription</keyword>
<dbReference type="InterPro" id="IPR001845">
    <property type="entry name" value="HTH_ArsR_DNA-bd_dom"/>
</dbReference>
<dbReference type="InterPro" id="IPR036390">
    <property type="entry name" value="WH_DNA-bd_sf"/>
</dbReference>
<dbReference type="InterPro" id="IPR036388">
    <property type="entry name" value="WH-like_DNA-bd_sf"/>
</dbReference>
<protein>
    <submittedName>
        <fullName evidence="5">ArsR family transcriptional regulator</fullName>
    </submittedName>
</protein>
<dbReference type="Proteomes" id="UP000324974">
    <property type="component" value="Chromosome"/>
</dbReference>
<dbReference type="CDD" id="cd00090">
    <property type="entry name" value="HTH_ARSR"/>
    <property type="match status" value="1"/>
</dbReference>
<evidence type="ECO:0000259" key="4">
    <source>
        <dbReference type="PROSITE" id="PS50987"/>
    </source>
</evidence>
<proteinExistence type="predicted"/>
<evidence type="ECO:0000313" key="6">
    <source>
        <dbReference type="Proteomes" id="UP000324974"/>
    </source>
</evidence>
<evidence type="ECO:0000256" key="3">
    <source>
        <dbReference type="ARBA" id="ARBA00023163"/>
    </source>
</evidence>
<dbReference type="PANTHER" id="PTHR33154">
    <property type="entry name" value="TRANSCRIPTIONAL REGULATOR, ARSR FAMILY"/>
    <property type="match status" value="1"/>
</dbReference>
<dbReference type="KEGG" id="lrs:PX52LOC_07720"/>
<dbReference type="SUPFAM" id="SSF46785">
    <property type="entry name" value="Winged helix' DNA-binding domain"/>
    <property type="match status" value="1"/>
</dbReference>
<keyword evidence="1" id="KW-0805">Transcription regulation</keyword>
<reference evidence="6" key="1">
    <citation type="submission" date="2019-08" db="EMBL/GenBank/DDBJ databases">
        <title>Limnoglobus roseus gen. nov., sp. nov., a novel freshwater planctomycete with a giant genome from the family Gemmataceae.</title>
        <authorList>
            <person name="Kulichevskaya I.S."/>
            <person name="Naumoff D.G."/>
            <person name="Miroshnikov K."/>
            <person name="Ivanova A."/>
            <person name="Philippov D.A."/>
            <person name="Hakobyan A."/>
            <person name="Rijpstra I.C."/>
            <person name="Sinninghe Damste J.S."/>
            <person name="Liesack W."/>
            <person name="Dedysh S.N."/>
        </authorList>
    </citation>
    <scope>NUCLEOTIDE SEQUENCE [LARGE SCALE GENOMIC DNA]</scope>
    <source>
        <strain evidence="6">PX52</strain>
    </source>
</reference>
<dbReference type="PRINTS" id="PR00778">
    <property type="entry name" value="HTHARSR"/>
</dbReference>
<organism evidence="5 6">
    <name type="scientific">Limnoglobus roseus</name>
    <dbReference type="NCBI Taxonomy" id="2598579"/>
    <lineage>
        <taxon>Bacteria</taxon>
        <taxon>Pseudomonadati</taxon>
        <taxon>Planctomycetota</taxon>
        <taxon>Planctomycetia</taxon>
        <taxon>Gemmatales</taxon>
        <taxon>Gemmataceae</taxon>
        <taxon>Limnoglobus</taxon>
    </lineage>
</organism>